<organism evidence="2 3">
    <name type="scientific">Mycolicibacterium neoaurum VKM Ac-1815D</name>
    <dbReference type="NCBI Taxonomy" id="700508"/>
    <lineage>
        <taxon>Bacteria</taxon>
        <taxon>Bacillati</taxon>
        <taxon>Actinomycetota</taxon>
        <taxon>Actinomycetes</taxon>
        <taxon>Mycobacteriales</taxon>
        <taxon>Mycobacteriaceae</taxon>
        <taxon>Mycolicibacterium</taxon>
    </lineage>
</organism>
<evidence type="ECO:0000256" key="1">
    <source>
        <dbReference type="SAM" id="SignalP"/>
    </source>
</evidence>
<feature type="chain" id="PRO_5039065373" description="DUF4878 domain-containing protein" evidence="1">
    <location>
        <begin position="20"/>
        <end position="130"/>
    </location>
</feature>
<dbReference type="eggNOG" id="ENOG5031VXX">
    <property type="taxonomic scope" value="Bacteria"/>
</dbReference>
<proteinExistence type="predicted"/>
<dbReference type="SUPFAM" id="SSF54427">
    <property type="entry name" value="NTF2-like"/>
    <property type="match status" value="1"/>
</dbReference>
<keyword evidence="3" id="KW-1185">Reference proteome</keyword>
<evidence type="ECO:0000313" key="3">
    <source>
        <dbReference type="Proteomes" id="UP000018763"/>
    </source>
</evidence>
<sequence>MTRLVVVLICTALSLVGCARSTTGTASAPDDVQPWSAEAQIVELVQEFESAWNTSDFDGLRQLMCAELLAQDVFSDDELQDARADGTLDLTILELEVDGSTARAVIENHGADADEIAFVSEGGRWKWCEY</sequence>
<accession>V5XJ71</accession>
<reference evidence="2 3" key="1">
    <citation type="journal article" date="2014" name="Genome Announc.">
        <title>Complete Genome Sequence of Sterol-Transforming Mycobacterium neoaurum Strain VKM Ac-1815D.</title>
        <authorList>
            <person name="Shtratnikova V.Y."/>
            <person name="Bragin E.Y."/>
            <person name="Dovbnya D.V."/>
            <person name="Pekov Y.A."/>
            <person name="Schelkunov M.I."/>
            <person name="Strizhov N."/>
            <person name="Ivashina T.V."/>
            <person name="Ashapkin V.V."/>
            <person name="Donova M.V."/>
        </authorList>
    </citation>
    <scope>NUCLEOTIDE SEQUENCE [LARGE SCALE GENOMIC DNA]</scope>
    <source>
        <strain evidence="2 3">VKM Ac-1815D</strain>
    </source>
</reference>
<dbReference type="GeneID" id="43448766"/>
<keyword evidence="1" id="KW-0732">Signal</keyword>
<gene>
    <name evidence="2" type="ORF">D174_04505</name>
</gene>
<name>V5XJ71_MYCNE</name>
<dbReference type="PROSITE" id="PS51257">
    <property type="entry name" value="PROKAR_LIPOPROTEIN"/>
    <property type="match status" value="1"/>
</dbReference>
<dbReference type="RefSeq" id="WP_019512825.1">
    <property type="nucleotide sequence ID" value="NC_023036.2"/>
</dbReference>
<evidence type="ECO:0008006" key="4">
    <source>
        <dbReference type="Google" id="ProtNLM"/>
    </source>
</evidence>
<feature type="signal peptide" evidence="1">
    <location>
        <begin position="1"/>
        <end position="19"/>
    </location>
</feature>
<protein>
    <recommendedName>
        <fullName evidence="4">DUF4878 domain-containing protein</fullName>
    </recommendedName>
</protein>
<dbReference type="Proteomes" id="UP000018763">
    <property type="component" value="Chromosome"/>
</dbReference>
<dbReference type="InterPro" id="IPR032710">
    <property type="entry name" value="NTF2-like_dom_sf"/>
</dbReference>
<dbReference type="EMBL" id="CP006936">
    <property type="protein sequence ID" value="AHC27831.1"/>
    <property type="molecule type" value="Genomic_DNA"/>
</dbReference>
<dbReference type="KEGG" id="mne:D174_04505"/>
<evidence type="ECO:0000313" key="2">
    <source>
        <dbReference type="EMBL" id="AHC27831.1"/>
    </source>
</evidence>
<dbReference type="HOGENOM" id="CLU_1935721_0_0_11"/>
<dbReference type="AlphaFoldDB" id="V5XJ71"/>